<dbReference type="Proteomes" id="UP000093508">
    <property type="component" value="Unassembled WGS sequence"/>
</dbReference>
<proteinExistence type="predicted"/>
<keyword evidence="6" id="KW-1185">Reference proteome</keyword>
<dbReference type="InterPro" id="IPR016181">
    <property type="entry name" value="Acyl_CoA_acyltransferase"/>
</dbReference>
<evidence type="ECO:0000313" key="4">
    <source>
        <dbReference type="EMBL" id="OCA79525.1"/>
    </source>
</evidence>
<evidence type="ECO:0000256" key="2">
    <source>
        <dbReference type="ARBA" id="ARBA00023315"/>
    </source>
</evidence>
<reference evidence="4 6" key="1">
    <citation type="submission" date="2016-07" db="EMBL/GenBank/DDBJ databases">
        <authorList>
            <person name="Jeong J.-J."/>
            <person name="Kim D.W."/>
            <person name="Sang M.K."/>
            <person name="Choi I.-G."/>
            <person name="Kim K.D."/>
        </authorList>
    </citation>
    <scope>NUCLEOTIDE SEQUENCE [LARGE SCALE GENOMIC DNA]</scope>
    <source>
        <strain evidence="4 6">C-26</strain>
    </source>
</reference>
<dbReference type="InterPro" id="IPR050832">
    <property type="entry name" value="Bact_Acetyltransf"/>
</dbReference>
<name>A0A1M6WC35_9FLAO</name>
<dbReference type="CDD" id="cd04301">
    <property type="entry name" value="NAT_SF"/>
    <property type="match status" value="1"/>
</dbReference>
<evidence type="ECO:0000256" key="1">
    <source>
        <dbReference type="ARBA" id="ARBA00022679"/>
    </source>
</evidence>
<sequence>MIQIRTATPEDAQHIALLGRITFTETFSEHFRDPQDLFDYFERTFNVAKIRNSIQNPNNKFWIAFWNELPIGYAKLKVHSPTEFIDSSAVSQLQKIYILKEFLDKKAGKALMDELMTSFENSDQQYIWLSVLNSNERALQFYDKNGFSKVGEHQFSIGKEDFDFFALSKQKI</sequence>
<dbReference type="GO" id="GO:0016747">
    <property type="term" value="F:acyltransferase activity, transferring groups other than amino-acyl groups"/>
    <property type="evidence" value="ECO:0007669"/>
    <property type="project" value="InterPro"/>
</dbReference>
<dbReference type="SUPFAM" id="SSF55729">
    <property type="entry name" value="Acyl-CoA N-acyltransferases (Nat)"/>
    <property type="match status" value="1"/>
</dbReference>
<dbReference type="PROSITE" id="PS51186">
    <property type="entry name" value="GNAT"/>
    <property type="match status" value="1"/>
</dbReference>
<feature type="domain" description="N-acetyltransferase" evidence="3">
    <location>
        <begin position="2"/>
        <end position="172"/>
    </location>
</feature>
<keyword evidence="1" id="KW-0808">Transferase</keyword>
<evidence type="ECO:0000259" key="3">
    <source>
        <dbReference type="PROSITE" id="PS51186"/>
    </source>
</evidence>
<keyword evidence="2" id="KW-0012">Acyltransferase</keyword>
<dbReference type="PANTHER" id="PTHR43877">
    <property type="entry name" value="AMINOALKYLPHOSPHONATE N-ACETYLTRANSFERASE-RELATED-RELATED"/>
    <property type="match status" value="1"/>
</dbReference>
<dbReference type="RefSeq" id="WP_066693331.1">
    <property type="nucleotide sequence ID" value="NZ_FRBM01000001.1"/>
</dbReference>
<accession>A0A1M6WC35</accession>
<keyword evidence="5" id="KW-0687">Ribonucleoprotein</keyword>
<dbReference type="EMBL" id="FRBM01000001">
    <property type="protein sequence ID" value="SHK91251.1"/>
    <property type="molecule type" value="Genomic_DNA"/>
</dbReference>
<reference evidence="5 7" key="2">
    <citation type="submission" date="2016-11" db="EMBL/GenBank/DDBJ databases">
        <authorList>
            <person name="Jaros S."/>
            <person name="Januszkiewicz K."/>
            <person name="Wedrychowicz H."/>
        </authorList>
    </citation>
    <scope>NUCLEOTIDE SEQUENCE [LARGE SCALE GENOMIC DNA]</scope>
    <source>
        <strain evidence="5 7">DSM 27621</strain>
    </source>
</reference>
<organism evidence="5 7">
    <name type="scientific">Chryseobacterium contaminans</name>
    <dbReference type="NCBI Taxonomy" id="1423959"/>
    <lineage>
        <taxon>Bacteria</taxon>
        <taxon>Pseudomonadati</taxon>
        <taxon>Bacteroidota</taxon>
        <taxon>Flavobacteriia</taxon>
        <taxon>Flavobacteriales</taxon>
        <taxon>Weeksellaceae</taxon>
        <taxon>Chryseobacterium group</taxon>
        <taxon>Chryseobacterium</taxon>
    </lineage>
</organism>
<protein>
    <submittedName>
        <fullName evidence="5">Ribosomal protein S18 acetylase RimI</fullName>
    </submittedName>
</protein>
<dbReference type="Proteomes" id="UP000184069">
    <property type="component" value="Unassembled WGS sequence"/>
</dbReference>
<dbReference type="STRING" id="1423959.SAMN05444407_101572"/>
<dbReference type="Gene3D" id="3.40.630.30">
    <property type="match status" value="1"/>
</dbReference>
<dbReference type="InterPro" id="IPR000182">
    <property type="entry name" value="GNAT_dom"/>
</dbReference>
<keyword evidence="5" id="KW-0689">Ribosomal protein</keyword>
<evidence type="ECO:0000313" key="7">
    <source>
        <dbReference type="Proteomes" id="UP000184069"/>
    </source>
</evidence>
<gene>
    <name evidence="4" type="ORF">BBH99_18610</name>
    <name evidence="5" type="ORF">SAMN05444407_101572</name>
</gene>
<dbReference type="OrthoDB" id="7205533at2"/>
<dbReference type="EMBL" id="MAYF01000073">
    <property type="protein sequence ID" value="OCA79525.1"/>
    <property type="molecule type" value="Genomic_DNA"/>
</dbReference>
<dbReference type="Pfam" id="PF13673">
    <property type="entry name" value="Acetyltransf_10"/>
    <property type="match status" value="1"/>
</dbReference>
<evidence type="ECO:0000313" key="6">
    <source>
        <dbReference type="Proteomes" id="UP000093508"/>
    </source>
</evidence>
<dbReference type="AlphaFoldDB" id="A0A1M6WC35"/>
<dbReference type="GO" id="GO:0005840">
    <property type="term" value="C:ribosome"/>
    <property type="evidence" value="ECO:0007669"/>
    <property type="project" value="UniProtKB-KW"/>
</dbReference>
<evidence type="ECO:0000313" key="5">
    <source>
        <dbReference type="EMBL" id="SHK91251.1"/>
    </source>
</evidence>